<sequence length="86" mass="9947">MTDHLADDIDEFMADLRAWTSSTQRFAQKIHALSQLQRSRPAELRIEAEEAVQRIQSRRYTEQDVRDLVEALRRQRAGSSSHHGDG</sequence>
<evidence type="ECO:0000313" key="1">
    <source>
        <dbReference type="EMBL" id="NUB00247.1"/>
    </source>
</evidence>
<keyword evidence="2" id="KW-1185">Reference proteome</keyword>
<dbReference type="EMBL" id="WHOS01000014">
    <property type="protein sequence ID" value="NUB00247.1"/>
    <property type="molecule type" value="Genomic_DNA"/>
</dbReference>
<organism evidence="1 2">
    <name type="scientific">Azospirillum melinis</name>
    <dbReference type="NCBI Taxonomy" id="328839"/>
    <lineage>
        <taxon>Bacteria</taxon>
        <taxon>Pseudomonadati</taxon>
        <taxon>Pseudomonadota</taxon>
        <taxon>Alphaproteobacteria</taxon>
        <taxon>Rhodospirillales</taxon>
        <taxon>Azospirillaceae</taxon>
        <taxon>Azospirillum</taxon>
    </lineage>
</organism>
<evidence type="ECO:0008006" key="3">
    <source>
        <dbReference type="Google" id="ProtNLM"/>
    </source>
</evidence>
<evidence type="ECO:0000313" key="2">
    <source>
        <dbReference type="Proteomes" id="UP000605086"/>
    </source>
</evidence>
<name>A0ABX2KHY9_9PROT</name>
<dbReference type="RefSeq" id="WP_174471483.1">
    <property type="nucleotide sequence ID" value="NZ_JAGINN010000005.1"/>
</dbReference>
<reference evidence="1 2" key="1">
    <citation type="submission" date="2019-10" db="EMBL/GenBank/DDBJ databases">
        <title>Genome sequence of Azospirillum melinis.</title>
        <authorList>
            <person name="Ambrosini A."/>
            <person name="Sant'Anna F.H."/>
            <person name="Cassan F.D."/>
            <person name="Souza E.M."/>
            <person name="Passaglia L.M.P."/>
        </authorList>
    </citation>
    <scope>NUCLEOTIDE SEQUENCE [LARGE SCALE GENOMIC DNA]</scope>
    <source>
        <strain evidence="1 2">TMCY0552</strain>
    </source>
</reference>
<proteinExistence type="predicted"/>
<comment type="caution">
    <text evidence="1">The sequence shown here is derived from an EMBL/GenBank/DDBJ whole genome shotgun (WGS) entry which is preliminary data.</text>
</comment>
<dbReference type="Proteomes" id="UP000605086">
    <property type="component" value="Unassembled WGS sequence"/>
</dbReference>
<gene>
    <name evidence="1" type="ORF">GBZ48_13210</name>
</gene>
<protein>
    <recommendedName>
        <fullName evidence="3">Antitoxin</fullName>
    </recommendedName>
</protein>
<accession>A0ABX2KHY9</accession>